<dbReference type="RefSeq" id="WP_175507066.1">
    <property type="nucleotide sequence ID" value="NZ_FOZS01000001.1"/>
</dbReference>
<keyword evidence="2" id="KW-1185">Reference proteome</keyword>
<dbReference type="EMBL" id="FOZS01000001">
    <property type="protein sequence ID" value="SFS38857.1"/>
    <property type="molecule type" value="Genomic_DNA"/>
</dbReference>
<sequence>MTVSTDDLVVDIVRTLEKQGVPRESYQLARKFDPEALARLLETGGDAVEVRLEIHDVSLLVTKQGVWVTDEAPPARPKCPHCGLPVSAVVQIVPECHNAYPCGCRVEKDLLE</sequence>
<protein>
    <submittedName>
        <fullName evidence="1">Uncharacterized protein</fullName>
    </submittedName>
</protein>
<reference evidence="2" key="1">
    <citation type="submission" date="2016-10" db="EMBL/GenBank/DDBJ databases">
        <authorList>
            <person name="Varghese N."/>
            <person name="Submissions S."/>
        </authorList>
    </citation>
    <scope>NUCLEOTIDE SEQUENCE [LARGE SCALE GENOMIC DNA]</scope>
    <source>
        <strain evidence="2">DSM 22427</strain>
    </source>
</reference>
<gene>
    <name evidence="1" type="ORF">SAMN04488556_0513</name>
</gene>
<evidence type="ECO:0000313" key="2">
    <source>
        <dbReference type="Proteomes" id="UP000199199"/>
    </source>
</evidence>
<dbReference type="OrthoDB" id="372926at2157"/>
<name>A0A1I6PF72_9EURY</name>
<evidence type="ECO:0000313" key="1">
    <source>
        <dbReference type="EMBL" id="SFS38857.1"/>
    </source>
</evidence>
<dbReference type="AlphaFoldDB" id="A0A1I6PF72"/>
<proteinExistence type="predicted"/>
<organism evidence="1 2">
    <name type="scientific">Halostagnicola kamekurae</name>
    <dbReference type="NCBI Taxonomy" id="619731"/>
    <lineage>
        <taxon>Archaea</taxon>
        <taxon>Methanobacteriati</taxon>
        <taxon>Methanobacteriota</taxon>
        <taxon>Stenosarchaea group</taxon>
        <taxon>Halobacteria</taxon>
        <taxon>Halobacteriales</taxon>
        <taxon>Natrialbaceae</taxon>
        <taxon>Halostagnicola</taxon>
    </lineage>
</organism>
<accession>A0A1I6PF72</accession>
<dbReference type="Proteomes" id="UP000199199">
    <property type="component" value="Unassembled WGS sequence"/>
</dbReference>